<dbReference type="InterPro" id="IPR029055">
    <property type="entry name" value="Ntn_hydrolases_N"/>
</dbReference>
<dbReference type="GO" id="GO:0097367">
    <property type="term" value="F:carbohydrate derivative binding"/>
    <property type="evidence" value="ECO:0007669"/>
    <property type="project" value="InterPro"/>
</dbReference>
<proteinExistence type="predicted"/>
<accession>A0A8J7JXA7</accession>
<keyword evidence="4 10" id="KW-0032">Aminotransferase</keyword>
<dbReference type="RefSeq" id="WP_193951681.1">
    <property type="nucleotide sequence ID" value="NZ_JADEYS010000002.1"/>
</dbReference>
<dbReference type="InterPro" id="IPR035490">
    <property type="entry name" value="GlmS/FrlB_SIS"/>
</dbReference>
<dbReference type="NCBIfam" id="TIGR01135">
    <property type="entry name" value="glmS"/>
    <property type="match status" value="1"/>
</dbReference>
<dbReference type="InterPro" id="IPR005855">
    <property type="entry name" value="GFAT"/>
</dbReference>
<comment type="caution">
    <text evidence="10">The sequence shown here is derived from an EMBL/GenBank/DDBJ whole genome shotgun (WGS) entry which is preliminary data.</text>
</comment>
<keyword evidence="6" id="KW-0677">Repeat</keyword>
<evidence type="ECO:0000256" key="1">
    <source>
        <dbReference type="ARBA" id="ARBA00001031"/>
    </source>
</evidence>
<evidence type="ECO:0000259" key="8">
    <source>
        <dbReference type="PROSITE" id="PS51278"/>
    </source>
</evidence>
<evidence type="ECO:0000313" key="11">
    <source>
        <dbReference type="Proteomes" id="UP000640333"/>
    </source>
</evidence>
<dbReference type="EMBL" id="JADEYS010000002">
    <property type="protein sequence ID" value="MBE9396123.1"/>
    <property type="molecule type" value="Genomic_DNA"/>
</dbReference>
<dbReference type="CDD" id="cd05008">
    <property type="entry name" value="SIS_GlmS_GlmD_1"/>
    <property type="match status" value="1"/>
</dbReference>
<dbReference type="CDD" id="cd05009">
    <property type="entry name" value="SIS_GlmS_GlmD_2"/>
    <property type="match status" value="1"/>
</dbReference>
<sequence length="601" mass="66058">MCGILGFIGHQNVMPEMLSSLSQIQDTDFNSVAVAITTPSGIRILKHGDDLALLGDQIVESSLTGVSGIGHGRWDMEKHTESFATTAGINADVTLVQHGSIDNLCSLQFWLETEGITFSDTPSIEILPQLISLFLRRGYDPEQALNRAVERAYGTFSVAVMFRSDPSHLYAAQRGCPLVLGIGRQSSGLSSDERALGDQFNRILYLKDGDQVRISTDRLSIREKSGRKVRRHIQERIQSTRLHNQTNQVFYHREIHEQPEAISRTLNATQRQLQTLPLSLFDAERLTIIASGSSYHAALIAKSWFETYAALPVDALIASEFRYSPPLLKPNGVTIILSQSGETSDTLQSLRFAREQKQHVLAVVNTQNSSISHEADYSITTQAGPELCTVATKAFCCQLAALANLVIKASLQRQLLELSAATRLHQLLFTLPAMLEQVIADETHYQRIGQQLAAYSHLILTGYGCSHPLALEGALKFKEICHLHAEGIATGELKHGAISLLETNMPIMALASQDERTLKTLTDTLSVCAPEIKPILLADKVSLDAVKQSHVEKIELPDIPSLISPILHAAALQLIAYHTARAKSADMDLPLNLAKPVTEYE</sequence>
<evidence type="ECO:0000256" key="3">
    <source>
        <dbReference type="ARBA" id="ARBA00016090"/>
    </source>
</evidence>
<dbReference type="InterPro" id="IPR035466">
    <property type="entry name" value="GlmS/AgaS_SIS"/>
</dbReference>
<dbReference type="InterPro" id="IPR017932">
    <property type="entry name" value="GATase_2_dom"/>
</dbReference>
<dbReference type="Gene3D" id="3.60.20.10">
    <property type="entry name" value="Glutamine Phosphoribosylpyrophosphate, subunit 1, domain 1"/>
    <property type="match status" value="1"/>
</dbReference>
<dbReference type="Proteomes" id="UP000640333">
    <property type="component" value="Unassembled WGS sequence"/>
</dbReference>
<dbReference type="PANTHER" id="PTHR10937:SF0">
    <property type="entry name" value="GLUTAMINE--FRUCTOSE-6-PHOSPHATE TRANSAMINASE (ISOMERIZING)"/>
    <property type="match status" value="1"/>
</dbReference>
<feature type="domain" description="SIS" evidence="9">
    <location>
        <begin position="276"/>
        <end position="416"/>
    </location>
</feature>
<organism evidence="10 11">
    <name type="scientific">Pontibacterium sinense</name>
    <dbReference type="NCBI Taxonomy" id="2781979"/>
    <lineage>
        <taxon>Bacteria</taxon>
        <taxon>Pseudomonadati</taxon>
        <taxon>Pseudomonadota</taxon>
        <taxon>Gammaproteobacteria</taxon>
        <taxon>Oceanospirillales</taxon>
        <taxon>Oceanospirillaceae</taxon>
        <taxon>Pontibacterium</taxon>
    </lineage>
</organism>
<dbReference type="SUPFAM" id="SSF53697">
    <property type="entry name" value="SIS domain"/>
    <property type="match status" value="1"/>
</dbReference>
<feature type="domain" description="SIS" evidence="9">
    <location>
        <begin position="448"/>
        <end position="590"/>
    </location>
</feature>
<dbReference type="Pfam" id="PF01380">
    <property type="entry name" value="SIS"/>
    <property type="match status" value="2"/>
</dbReference>
<dbReference type="NCBIfam" id="NF001484">
    <property type="entry name" value="PRK00331.1"/>
    <property type="match status" value="1"/>
</dbReference>
<feature type="domain" description="Glutamine amidotransferase type-2" evidence="8">
    <location>
        <begin position="2"/>
        <end position="217"/>
    </location>
</feature>
<dbReference type="GO" id="GO:0006487">
    <property type="term" value="P:protein N-linked glycosylation"/>
    <property type="evidence" value="ECO:0007669"/>
    <property type="project" value="TreeGrafter"/>
</dbReference>
<dbReference type="Gene3D" id="3.40.50.10490">
    <property type="entry name" value="Glucose-6-phosphate isomerase like protein, domain 1"/>
    <property type="match status" value="2"/>
</dbReference>
<dbReference type="GO" id="GO:0006047">
    <property type="term" value="P:UDP-N-acetylglucosamine metabolic process"/>
    <property type="evidence" value="ECO:0007669"/>
    <property type="project" value="TreeGrafter"/>
</dbReference>
<dbReference type="InterPro" id="IPR001347">
    <property type="entry name" value="SIS_dom"/>
</dbReference>
<dbReference type="PANTHER" id="PTHR10937">
    <property type="entry name" value="GLUCOSAMINE--FRUCTOSE-6-PHOSPHATE AMINOTRANSFERASE, ISOMERIZING"/>
    <property type="match status" value="1"/>
</dbReference>
<evidence type="ECO:0000256" key="7">
    <source>
        <dbReference type="ARBA" id="ARBA00022962"/>
    </source>
</evidence>
<dbReference type="GO" id="GO:0006002">
    <property type="term" value="P:fructose 6-phosphate metabolic process"/>
    <property type="evidence" value="ECO:0007669"/>
    <property type="project" value="TreeGrafter"/>
</dbReference>
<dbReference type="SUPFAM" id="SSF56235">
    <property type="entry name" value="N-terminal nucleophile aminohydrolases (Ntn hydrolases)"/>
    <property type="match status" value="1"/>
</dbReference>
<keyword evidence="7" id="KW-0315">Glutamine amidotransferase</keyword>
<evidence type="ECO:0000313" key="10">
    <source>
        <dbReference type="EMBL" id="MBE9396123.1"/>
    </source>
</evidence>
<dbReference type="GO" id="GO:0004360">
    <property type="term" value="F:glutamine-fructose-6-phosphate transaminase (isomerizing) activity"/>
    <property type="evidence" value="ECO:0007669"/>
    <property type="project" value="UniProtKB-EC"/>
</dbReference>
<dbReference type="PROSITE" id="PS51464">
    <property type="entry name" value="SIS"/>
    <property type="match status" value="2"/>
</dbReference>
<dbReference type="AlphaFoldDB" id="A0A8J7JXA7"/>
<keyword evidence="11" id="KW-1185">Reference proteome</keyword>
<keyword evidence="5 10" id="KW-0808">Transferase</keyword>
<evidence type="ECO:0000256" key="6">
    <source>
        <dbReference type="ARBA" id="ARBA00022737"/>
    </source>
</evidence>
<dbReference type="InterPro" id="IPR046348">
    <property type="entry name" value="SIS_dom_sf"/>
</dbReference>
<protein>
    <recommendedName>
        <fullName evidence="3">Glutamine--fructose-6-phosphate aminotransferase [isomerizing]</fullName>
        <ecNumber evidence="2">2.6.1.16</ecNumber>
    </recommendedName>
</protein>
<evidence type="ECO:0000256" key="4">
    <source>
        <dbReference type="ARBA" id="ARBA00022576"/>
    </source>
</evidence>
<evidence type="ECO:0000256" key="2">
    <source>
        <dbReference type="ARBA" id="ARBA00012916"/>
    </source>
</evidence>
<evidence type="ECO:0000256" key="5">
    <source>
        <dbReference type="ARBA" id="ARBA00022679"/>
    </source>
</evidence>
<evidence type="ECO:0000259" key="9">
    <source>
        <dbReference type="PROSITE" id="PS51464"/>
    </source>
</evidence>
<name>A0A8J7JXA7_9GAMM</name>
<comment type="catalytic activity">
    <reaction evidence="1">
        <text>D-fructose 6-phosphate + L-glutamine = D-glucosamine 6-phosphate + L-glutamate</text>
        <dbReference type="Rhea" id="RHEA:13237"/>
        <dbReference type="ChEBI" id="CHEBI:29985"/>
        <dbReference type="ChEBI" id="CHEBI:58359"/>
        <dbReference type="ChEBI" id="CHEBI:58725"/>
        <dbReference type="ChEBI" id="CHEBI:61527"/>
        <dbReference type="EC" id="2.6.1.16"/>
    </reaction>
</comment>
<reference evidence="10" key="1">
    <citation type="submission" date="2020-10" db="EMBL/GenBank/DDBJ databases">
        <title>Bacterium isolated from coastal waters sediment.</title>
        <authorList>
            <person name="Chen R.-J."/>
            <person name="Lu D.-C."/>
            <person name="Zhu K.-L."/>
            <person name="Du Z.-J."/>
        </authorList>
    </citation>
    <scope>NUCLEOTIDE SEQUENCE</scope>
    <source>
        <strain evidence="10">N1Y112</strain>
    </source>
</reference>
<dbReference type="EC" id="2.6.1.16" evidence="2"/>
<dbReference type="GO" id="GO:0005829">
    <property type="term" value="C:cytosol"/>
    <property type="evidence" value="ECO:0007669"/>
    <property type="project" value="TreeGrafter"/>
</dbReference>
<dbReference type="PROSITE" id="PS51278">
    <property type="entry name" value="GATASE_TYPE_2"/>
    <property type="match status" value="1"/>
</dbReference>
<gene>
    <name evidence="10" type="primary">glmS</name>
    <name evidence="10" type="ORF">IOQ59_02485</name>
</gene>